<dbReference type="SUPFAM" id="SSF56935">
    <property type="entry name" value="Porins"/>
    <property type="match status" value="1"/>
</dbReference>
<evidence type="ECO:0000313" key="1">
    <source>
        <dbReference type="EMBL" id="VAX25708.1"/>
    </source>
</evidence>
<proteinExistence type="predicted"/>
<sequence>MKYSVILLVLSFLSISQTIYAQFNFFEPKTIIGGYGELHYNVKQPEGKETSKTLDFHRFIVFLNHSFTEKWSFRAEIELEHNFVKDGQGEISLEQAYLNYHMSQYMGFQAGVILNSVGLVNEYHEPPLFLSVERPLYNKYIIPTTWFGNGISVYGMFSGLEYKLNIMEGLNSDNFSLRSGIRDGRQKGFEADAKNLLYNFKLDYFNIPGLKIGASATYNKASGDSTEIPFQLYEFHAQFNKYNFLINFEYGNIFYSNSEMKESRGFYVDIGYNIASFFKLKSRMFPFVRYSDFNTAASTVSGGESEQKYHNKLWIVGISFLPIPSIVLKGEYSENTVELNSIKTQYFNLGIGYMF</sequence>
<name>A0A3B1CP27_9ZZZZ</name>
<dbReference type="Gene3D" id="2.40.160.10">
    <property type="entry name" value="Porin"/>
    <property type="match status" value="1"/>
</dbReference>
<protein>
    <submittedName>
        <fullName evidence="1">Uncharacterized protein</fullName>
    </submittedName>
</protein>
<accession>A0A3B1CP27</accession>
<dbReference type="EMBL" id="UOGD01000307">
    <property type="protein sequence ID" value="VAX25708.1"/>
    <property type="molecule type" value="Genomic_DNA"/>
</dbReference>
<gene>
    <name evidence="1" type="ORF">MNBD_IGNAVI01-1315</name>
</gene>
<organism evidence="1">
    <name type="scientific">hydrothermal vent metagenome</name>
    <dbReference type="NCBI Taxonomy" id="652676"/>
    <lineage>
        <taxon>unclassified sequences</taxon>
        <taxon>metagenomes</taxon>
        <taxon>ecological metagenomes</taxon>
    </lineage>
</organism>
<dbReference type="InterPro" id="IPR023614">
    <property type="entry name" value="Porin_dom_sf"/>
</dbReference>
<dbReference type="AlphaFoldDB" id="A0A3B1CP27"/>
<reference evidence="1" key="1">
    <citation type="submission" date="2018-06" db="EMBL/GenBank/DDBJ databases">
        <authorList>
            <person name="Zhirakovskaya E."/>
        </authorList>
    </citation>
    <scope>NUCLEOTIDE SEQUENCE</scope>
</reference>